<dbReference type="AlphaFoldDB" id="A0A417XSI5"/>
<dbReference type="Gene3D" id="1.10.357.10">
    <property type="entry name" value="Tetracycline Repressor, domain 2"/>
    <property type="match status" value="1"/>
</dbReference>
<dbReference type="Proteomes" id="UP000283644">
    <property type="component" value="Unassembled WGS sequence"/>
</dbReference>
<dbReference type="GO" id="GO:0000976">
    <property type="term" value="F:transcription cis-regulatory region binding"/>
    <property type="evidence" value="ECO:0007669"/>
    <property type="project" value="TreeGrafter"/>
</dbReference>
<keyword evidence="1" id="KW-0805">Transcription regulation</keyword>
<dbReference type="PANTHER" id="PTHR30055:SF220">
    <property type="entry name" value="TETR-FAMILY REGULATORY PROTEIN"/>
    <property type="match status" value="1"/>
</dbReference>
<dbReference type="EMBL" id="QXGH01000048">
    <property type="protein sequence ID" value="RHW23402.1"/>
    <property type="molecule type" value="Genomic_DNA"/>
</dbReference>
<dbReference type="PANTHER" id="PTHR30055">
    <property type="entry name" value="HTH-TYPE TRANSCRIPTIONAL REGULATOR RUTR"/>
    <property type="match status" value="1"/>
</dbReference>
<dbReference type="GO" id="GO:0003700">
    <property type="term" value="F:DNA-binding transcription factor activity"/>
    <property type="evidence" value="ECO:0007669"/>
    <property type="project" value="TreeGrafter"/>
</dbReference>
<feature type="DNA-binding region" description="H-T-H motif" evidence="4">
    <location>
        <begin position="39"/>
        <end position="58"/>
    </location>
</feature>
<evidence type="ECO:0000259" key="5">
    <source>
        <dbReference type="PROSITE" id="PS50977"/>
    </source>
</evidence>
<accession>A0A417XSI5</accession>
<organism evidence="6 7">
    <name type="scientific">Nocardioides immobilis</name>
    <dbReference type="NCBI Taxonomy" id="2049295"/>
    <lineage>
        <taxon>Bacteria</taxon>
        <taxon>Bacillati</taxon>
        <taxon>Actinomycetota</taxon>
        <taxon>Actinomycetes</taxon>
        <taxon>Propionibacteriales</taxon>
        <taxon>Nocardioidaceae</taxon>
        <taxon>Nocardioides</taxon>
    </lineage>
</organism>
<keyword evidence="2 4" id="KW-0238">DNA-binding</keyword>
<comment type="caution">
    <text evidence="6">The sequence shown here is derived from an EMBL/GenBank/DDBJ whole genome shotgun (WGS) entry which is preliminary data.</text>
</comment>
<name>A0A417XSI5_9ACTN</name>
<feature type="domain" description="HTH tetR-type" evidence="5">
    <location>
        <begin position="16"/>
        <end position="76"/>
    </location>
</feature>
<keyword evidence="7" id="KW-1185">Reference proteome</keyword>
<evidence type="ECO:0000256" key="1">
    <source>
        <dbReference type="ARBA" id="ARBA00023015"/>
    </source>
</evidence>
<dbReference type="InterPro" id="IPR050109">
    <property type="entry name" value="HTH-type_TetR-like_transc_reg"/>
</dbReference>
<sequence length="205" mass="22392">MAGREERDRMSRASTIDLRARLLRAAEEEIAATGPARASLRAIARRCGVSHQATAHHFVDRAGLFTALAVEGHELLRAETQEAIEATPADGGQQVAAAGAAYVEFSRRHAALFDLMFRPDLLRNDDEQLITARLAQRELMMATIGAAQQRGWGTEVPTAELAALGWASVHGLAVLQRDLVVSALYPEIDPDSILRRVVHLLDRLT</sequence>
<proteinExistence type="predicted"/>
<dbReference type="Pfam" id="PF00440">
    <property type="entry name" value="TetR_N"/>
    <property type="match status" value="1"/>
</dbReference>
<evidence type="ECO:0000256" key="2">
    <source>
        <dbReference type="ARBA" id="ARBA00023125"/>
    </source>
</evidence>
<gene>
    <name evidence="6" type="ORF">D0Z08_30080</name>
</gene>
<evidence type="ECO:0000256" key="3">
    <source>
        <dbReference type="ARBA" id="ARBA00023163"/>
    </source>
</evidence>
<keyword evidence="3" id="KW-0804">Transcription</keyword>
<dbReference type="InterPro" id="IPR009057">
    <property type="entry name" value="Homeodomain-like_sf"/>
</dbReference>
<dbReference type="PROSITE" id="PS50977">
    <property type="entry name" value="HTH_TETR_2"/>
    <property type="match status" value="1"/>
</dbReference>
<protein>
    <submittedName>
        <fullName evidence="6">TetR/AcrR family transcriptional regulator</fullName>
    </submittedName>
</protein>
<evidence type="ECO:0000313" key="7">
    <source>
        <dbReference type="Proteomes" id="UP000283644"/>
    </source>
</evidence>
<dbReference type="SUPFAM" id="SSF48498">
    <property type="entry name" value="Tetracyclin repressor-like, C-terminal domain"/>
    <property type="match status" value="1"/>
</dbReference>
<dbReference type="InterPro" id="IPR025996">
    <property type="entry name" value="MT1864/Rv1816-like_C"/>
</dbReference>
<reference evidence="6 7" key="1">
    <citation type="submission" date="2018-09" db="EMBL/GenBank/DDBJ databases">
        <title>Genome sequencing of Nocardioides immobilis CCTCC AB 2017083 for comparison to Nocardioides silvaticus.</title>
        <authorList>
            <person name="Li C."/>
            <person name="Wang G."/>
        </authorList>
    </citation>
    <scope>NUCLEOTIDE SEQUENCE [LARGE SCALE GENOMIC DNA]</scope>
    <source>
        <strain evidence="6 7">CCTCC AB 2017083</strain>
    </source>
</reference>
<evidence type="ECO:0000256" key="4">
    <source>
        <dbReference type="PROSITE-ProRule" id="PRU00335"/>
    </source>
</evidence>
<dbReference type="Pfam" id="PF13305">
    <property type="entry name" value="TetR_C_33"/>
    <property type="match status" value="1"/>
</dbReference>
<dbReference type="SUPFAM" id="SSF46689">
    <property type="entry name" value="Homeodomain-like"/>
    <property type="match status" value="1"/>
</dbReference>
<dbReference type="InterPro" id="IPR036271">
    <property type="entry name" value="Tet_transcr_reg_TetR-rel_C_sf"/>
</dbReference>
<evidence type="ECO:0000313" key="6">
    <source>
        <dbReference type="EMBL" id="RHW23402.1"/>
    </source>
</evidence>
<dbReference type="InterPro" id="IPR001647">
    <property type="entry name" value="HTH_TetR"/>
</dbReference>